<sequence length="223" mass="25312">MSSEDQIDEKYIETLLINGKEVSRRKGTIEEIHDKAKKDEHILEPSYFSVPELPIPDITMIASKLTWEIIKSGKPTIDADDSALHVFSKKDSNWTNYVNSKKGESDKIQWKLDNLFGINCFDVIFKIITNYGAENPNVGGKWIPSTYVHFLKCSSRWPWNIEGKASVSPIINDGTSNEPIPVFTLTVNLAANQGIITKRMLSYQFNIDGDKGIERIEDEFLNL</sequence>
<name>A0ABU9KRS0_9EURY</name>
<evidence type="ECO:0000313" key="1">
    <source>
        <dbReference type="EMBL" id="MEL4304317.1"/>
    </source>
</evidence>
<dbReference type="Proteomes" id="UP001396646">
    <property type="component" value="Unassembled WGS sequence"/>
</dbReference>
<comment type="caution">
    <text evidence="1">The sequence shown here is derived from an EMBL/GenBank/DDBJ whole genome shotgun (WGS) entry which is preliminary data.</text>
</comment>
<evidence type="ECO:0000313" key="2">
    <source>
        <dbReference type="Proteomes" id="UP001396646"/>
    </source>
</evidence>
<gene>
    <name evidence="1" type="ORF">WOA13_00505</name>
</gene>
<proteinExistence type="predicted"/>
<organism evidence="1 2">
    <name type="scientific">Methanococcoides cohabitans</name>
    <dbReference type="NCBI Taxonomy" id="3136559"/>
    <lineage>
        <taxon>Archaea</taxon>
        <taxon>Methanobacteriati</taxon>
        <taxon>Methanobacteriota</taxon>
        <taxon>Stenosarchaea group</taxon>
        <taxon>Methanomicrobia</taxon>
        <taxon>Methanosarcinales</taxon>
        <taxon>Methanosarcinaceae</taxon>
        <taxon>Methanococcoides</taxon>
    </lineage>
</organism>
<protein>
    <submittedName>
        <fullName evidence="1">Uncharacterized protein</fullName>
    </submittedName>
</protein>
<dbReference type="RefSeq" id="WP_342126047.1">
    <property type="nucleotide sequence ID" value="NZ_JBCAUS010000002.1"/>
</dbReference>
<dbReference type="EMBL" id="JBCAUS010000002">
    <property type="protein sequence ID" value="MEL4304317.1"/>
    <property type="molecule type" value="Genomic_DNA"/>
</dbReference>
<keyword evidence="2" id="KW-1185">Reference proteome</keyword>
<reference evidence="1 2" key="1">
    <citation type="submission" date="2024-04" db="EMBL/GenBank/DDBJ databases">
        <title>Methanococcoides sp. LMO-2.</title>
        <authorList>
            <person name="Liang L."/>
        </authorList>
    </citation>
    <scope>NUCLEOTIDE SEQUENCE [LARGE SCALE GENOMIC DNA]</scope>
    <source>
        <strain evidence="1 2">LMO-2</strain>
    </source>
</reference>
<accession>A0ABU9KRS0</accession>